<accession>A0A0E9TM53</accession>
<organism evidence="2">
    <name type="scientific">Anguilla anguilla</name>
    <name type="common">European freshwater eel</name>
    <name type="synonym">Muraena anguilla</name>
    <dbReference type="NCBI Taxonomy" id="7936"/>
    <lineage>
        <taxon>Eukaryota</taxon>
        <taxon>Metazoa</taxon>
        <taxon>Chordata</taxon>
        <taxon>Craniata</taxon>
        <taxon>Vertebrata</taxon>
        <taxon>Euteleostomi</taxon>
        <taxon>Actinopterygii</taxon>
        <taxon>Neopterygii</taxon>
        <taxon>Teleostei</taxon>
        <taxon>Anguilliformes</taxon>
        <taxon>Anguillidae</taxon>
        <taxon>Anguilla</taxon>
    </lineage>
</organism>
<evidence type="ECO:0000256" key="1">
    <source>
        <dbReference type="SAM" id="MobiDB-lite"/>
    </source>
</evidence>
<feature type="region of interest" description="Disordered" evidence="1">
    <location>
        <begin position="1"/>
        <end position="26"/>
    </location>
</feature>
<name>A0A0E9TM53_ANGAN</name>
<sequence length="36" mass="4110">MNRLKRESRSGMYGKGRTRRDTSSSLDLTFLITSST</sequence>
<protein>
    <submittedName>
        <fullName evidence="2">Uncharacterized protein</fullName>
    </submittedName>
</protein>
<dbReference type="AlphaFoldDB" id="A0A0E9TM53"/>
<reference evidence="2" key="1">
    <citation type="submission" date="2014-11" db="EMBL/GenBank/DDBJ databases">
        <authorList>
            <person name="Amaro Gonzalez C."/>
        </authorList>
    </citation>
    <scope>NUCLEOTIDE SEQUENCE</scope>
</reference>
<evidence type="ECO:0000313" key="2">
    <source>
        <dbReference type="EMBL" id="JAH54552.1"/>
    </source>
</evidence>
<reference evidence="2" key="2">
    <citation type="journal article" date="2015" name="Fish Shellfish Immunol.">
        <title>Early steps in the European eel (Anguilla anguilla)-Vibrio vulnificus interaction in the gills: Role of the RtxA13 toxin.</title>
        <authorList>
            <person name="Callol A."/>
            <person name="Pajuelo D."/>
            <person name="Ebbesson L."/>
            <person name="Teles M."/>
            <person name="MacKenzie S."/>
            <person name="Amaro C."/>
        </authorList>
    </citation>
    <scope>NUCLEOTIDE SEQUENCE</scope>
</reference>
<proteinExistence type="predicted"/>
<dbReference type="EMBL" id="GBXM01054025">
    <property type="protein sequence ID" value="JAH54552.1"/>
    <property type="molecule type" value="Transcribed_RNA"/>
</dbReference>